<protein>
    <submittedName>
        <fullName evidence="2">Uncharacterized protein</fullName>
    </submittedName>
</protein>
<feature type="compositionally biased region" description="Acidic residues" evidence="1">
    <location>
        <begin position="345"/>
        <end position="363"/>
    </location>
</feature>
<accession>A0A7D5T510</accession>
<dbReference type="Proteomes" id="UP000509667">
    <property type="component" value="Chromosome"/>
</dbReference>
<proteinExistence type="predicted"/>
<keyword evidence="3" id="KW-1185">Reference proteome</keyword>
<dbReference type="AlphaFoldDB" id="A0A7D5T510"/>
<sequence length="451" mass="52549">MRDETEGKDAENHIYEWAVKVLDEELSRVLADRRESWHEFREEFGYENLPYVETEEFRKIVSKETTVDLGGHMKNERMAILKYFVSRAERPELKHKRLWMWLYQYLQTHGNDYITQHLSGDMGSGKTDFAIFEARLWKLNHPDGEILSNIESFEQATTVLNQDELDEWIEENPDTDYFFVFDEANKHASGTGDSSAVEDQLYPLVTFIRKNDGNLVIIGHNPKDIHKWVRELCDFVHKTGLKTAKFYNSVGENGEPEGHFKTLRNIPQTSYDYDTNEVSDWSWADDKVQVCIGTNKEGERCSTPLRFDYDEEIEYFCDTHHNQSEPHPDVPAEELEETPYAPTDGSDDDRGEPVLSEDEEENVDGQTTQAGDRPEETPEEVRSSDTDEENPTQTADADNEQDTYTIENIPSEGWKMIYEKSRMVADDIDDWDMVEKILNDRELSDLKRMMD</sequence>
<dbReference type="InterPro" id="IPR027417">
    <property type="entry name" value="P-loop_NTPase"/>
</dbReference>
<dbReference type="GeneID" id="56078781"/>
<evidence type="ECO:0000256" key="1">
    <source>
        <dbReference type="SAM" id="MobiDB-lite"/>
    </source>
</evidence>
<dbReference type="OrthoDB" id="321312at2157"/>
<name>A0A7D5T510_9EURY</name>
<gene>
    <name evidence="2" type="ORF">HZS55_12920</name>
</gene>
<evidence type="ECO:0000313" key="3">
    <source>
        <dbReference type="Proteomes" id="UP000509667"/>
    </source>
</evidence>
<dbReference type="EMBL" id="CP058910">
    <property type="protein sequence ID" value="QLH78150.1"/>
    <property type="molecule type" value="Genomic_DNA"/>
</dbReference>
<evidence type="ECO:0000313" key="2">
    <source>
        <dbReference type="EMBL" id="QLH78150.1"/>
    </source>
</evidence>
<feature type="compositionally biased region" description="Polar residues" evidence="1">
    <location>
        <begin position="391"/>
        <end position="408"/>
    </location>
</feature>
<dbReference type="KEGG" id="hrr:HZS55_12920"/>
<feature type="compositionally biased region" description="Basic and acidic residues" evidence="1">
    <location>
        <begin position="372"/>
        <end position="385"/>
    </location>
</feature>
<feature type="region of interest" description="Disordered" evidence="1">
    <location>
        <begin position="337"/>
        <end position="408"/>
    </location>
</feature>
<dbReference type="Gene3D" id="3.40.50.300">
    <property type="entry name" value="P-loop containing nucleotide triphosphate hydrolases"/>
    <property type="match status" value="1"/>
</dbReference>
<organism evidence="2 3">
    <name type="scientific">Halosimplex rubrum</name>
    <dbReference type="NCBI Taxonomy" id="869889"/>
    <lineage>
        <taxon>Archaea</taxon>
        <taxon>Methanobacteriati</taxon>
        <taxon>Methanobacteriota</taxon>
        <taxon>Stenosarchaea group</taxon>
        <taxon>Halobacteria</taxon>
        <taxon>Halobacteriales</taxon>
        <taxon>Haloarculaceae</taxon>
        <taxon>Halosimplex</taxon>
    </lineage>
</organism>
<dbReference type="RefSeq" id="WP_179908072.1">
    <property type="nucleotide sequence ID" value="NZ_CP058910.1"/>
</dbReference>
<reference evidence="2 3" key="1">
    <citation type="submission" date="2020-07" db="EMBL/GenBank/DDBJ databases">
        <title>Halosimplex pelagicum sp. nov. and Halosimplex rubrum sp. nov., isolated from salted brown alga Laminaria, and emended description of the genus Halosimplex.</title>
        <authorList>
            <person name="Cui H."/>
        </authorList>
    </citation>
    <scope>NUCLEOTIDE SEQUENCE [LARGE SCALE GENOMIC DNA]</scope>
    <source>
        <strain evidence="2 3">R27</strain>
    </source>
</reference>